<feature type="compositionally biased region" description="Pro residues" evidence="1">
    <location>
        <begin position="1"/>
        <end position="11"/>
    </location>
</feature>
<evidence type="ECO:0000313" key="4">
    <source>
        <dbReference type="Proteomes" id="UP001500642"/>
    </source>
</evidence>
<organism evidence="3 4">
    <name type="scientific">Brevibacterium pityocampae</name>
    <dbReference type="NCBI Taxonomy" id="506594"/>
    <lineage>
        <taxon>Bacteria</taxon>
        <taxon>Bacillati</taxon>
        <taxon>Actinomycetota</taxon>
        <taxon>Actinomycetes</taxon>
        <taxon>Micrococcales</taxon>
        <taxon>Brevibacteriaceae</taxon>
        <taxon>Brevibacterium</taxon>
    </lineage>
</organism>
<feature type="transmembrane region" description="Helical" evidence="2">
    <location>
        <begin position="66"/>
        <end position="92"/>
    </location>
</feature>
<dbReference type="RefSeq" id="WP_345029360.1">
    <property type="nucleotide sequence ID" value="NZ_BAABGL010000002.1"/>
</dbReference>
<feature type="region of interest" description="Disordered" evidence="1">
    <location>
        <begin position="1"/>
        <end position="60"/>
    </location>
</feature>
<name>A0ABP8J2F8_9MICO</name>
<evidence type="ECO:0000256" key="1">
    <source>
        <dbReference type="SAM" id="MobiDB-lite"/>
    </source>
</evidence>
<feature type="region of interest" description="Disordered" evidence="1">
    <location>
        <begin position="103"/>
        <end position="144"/>
    </location>
</feature>
<sequence>MSTPPPPPGRPPHWNGTPSYDGAAPYDDGARSAGGPHPGAPHHPRAPILPGPPVGPSTMPRRGKPVGLIIGLALGAGVLVLALVAGVIWFGFGATIGDEPVAGPTAESSSASDPAAASAPPTEAPVPPPDPGEEEAPERPDYGPSLIDVAAADEQDARDWADANYGTFEPQTVSGSGPDHFDVPADVTGPAVVTYEIMSEGTFQMVEADESGRQGWLLGADGTGTSDTYIGGVSVDWSTITVTGDADWEIRFEPIGDMMLVPESGFGSGHFLHAGPGGVFELAVNSDEPYFDACIVEEITGDLGEGTELGRTQDTEVPSQLDEMRSGPSIIGITCQENWEFIGT</sequence>
<gene>
    <name evidence="3" type="ORF">GCM10023167_03660</name>
</gene>
<proteinExistence type="predicted"/>
<keyword evidence="2" id="KW-1133">Transmembrane helix</keyword>
<evidence type="ECO:0000256" key="2">
    <source>
        <dbReference type="SAM" id="Phobius"/>
    </source>
</evidence>
<protein>
    <submittedName>
        <fullName evidence="3">Uncharacterized protein</fullName>
    </submittedName>
</protein>
<feature type="region of interest" description="Disordered" evidence="1">
    <location>
        <begin position="305"/>
        <end position="325"/>
    </location>
</feature>
<keyword evidence="4" id="KW-1185">Reference proteome</keyword>
<comment type="caution">
    <text evidence="3">The sequence shown here is derived from an EMBL/GenBank/DDBJ whole genome shotgun (WGS) entry which is preliminary data.</text>
</comment>
<accession>A0ABP8J2F8</accession>
<dbReference type="Proteomes" id="UP001500642">
    <property type="component" value="Unassembled WGS sequence"/>
</dbReference>
<keyword evidence="2" id="KW-0472">Membrane</keyword>
<reference evidence="4" key="1">
    <citation type="journal article" date="2019" name="Int. J. Syst. Evol. Microbiol.">
        <title>The Global Catalogue of Microorganisms (GCM) 10K type strain sequencing project: providing services to taxonomists for standard genome sequencing and annotation.</title>
        <authorList>
            <consortium name="The Broad Institute Genomics Platform"/>
            <consortium name="The Broad Institute Genome Sequencing Center for Infectious Disease"/>
            <person name="Wu L."/>
            <person name="Ma J."/>
        </authorList>
    </citation>
    <scope>NUCLEOTIDE SEQUENCE [LARGE SCALE GENOMIC DNA]</scope>
    <source>
        <strain evidence="4">JCM 17808</strain>
    </source>
</reference>
<dbReference type="EMBL" id="BAABGL010000002">
    <property type="protein sequence ID" value="GAA4383780.1"/>
    <property type="molecule type" value="Genomic_DNA"/>
</dbReference>
<keyword evidence="2" id="KW-0812">Transmembrane</keyword>
<evidence type="ECO:0000313" key="3">
    <source>
        <dbReference type="EMBL" id="GAA4383780.1"/>
    </source>
</evidence>
<feature type="compositionally biased region" description="Low complexity" evidence="1">
    <location>
        <begin position="104"/>
        <end position="121"/>
    </location>
</feature>